<dbReference type="RefSeq" id="WP_183989031.1">
    <property type="nucleotide sequence ID" value="NZ_JABMCH010000059.1"/>
</dbReference>
<dbReference type="Proteomes" id="UP000536441">
    <property type="component" value="Unassembled WGS sequence"/>
</dbReference>
<keyword evidence="2" id="KW-1185">Reference proteome</keyword>
<accession>A0A7Y6EGS4</accession>
<dbReference type="EMBL" id="JABMCH010000059">
    <property type="protein sequence ID" value="NUU46611.1"/>
    <property type="molecule type" value="Genomic_DNA"/>
</dbReference>
<evidence type="ECO:0000313" key="1">
    <source>
        <dbReference type="EMBL" id="NUU46611.1"/>
    </source>
</evidence>
<protein>
    <submittedName>
        <fullName evidence="1">Uncharacterized protein</fullName>
    </submittedName>
</protein>
<sequence length="689" mass="74926">MQRLIEQLLSDGAFGNAIGDRDSIDRLAAPAPDVLPIFAIDRVARAAMLAAARDVLADIDDLIVLTSDTNISMSRGETLRPDFVCISASTNSVYLIELKKSAQTAREAITELLGYEHEIKNYLPFLANHDLNFVLISSEWSTLLDHGAASACAWSRKKLLCLEAGLDNGAVTLTPRIPEAWSITGVTAFPRESLQTFQLTLEGPAADEEGDPDPRLLVAMNLLARSGDRAGAHGFAMLWRDRFDPASRTFHITVGGVDTIAFFDAAVDTGMIDRGQGHFTVPFQEAVAAAPRTAPASLFALVRSIRPVIEECASVTMEGFFDWETARETYFCRAEPISFEFWGMLGDHARAYLTNPAVRGYRMSLLDGGRMDWTHPFLGLFLLQSFRGNQFLRDGEIHLSDAFALGSALGMDGGLREIINNPNAVSALPVLEPAFLWNSYTTAHMLEELMLVASSTSSIAPLGELHFSLRAVPLPEEQTGNLIRWISKQVLRDQSHFVRAFNLGMRGGVAFSSALARATGDSFASTRAALAPELSDIRAAALSLLAEAKANGPLNHEQLRLADLVARTTAWDDHRAMDVFRLLDTLVPAVAHQLNAVAPSNHDWDWLKQGVREVRAAGGRPAIALSADGTLGTMDLTDPALLMMGDVMDTDNEVLFLNNLSGFQTLVKTSWDALARGDHFPVSGGKNAP</sequence>
<proteinExistence type="predicted"/>
<comment type="caution">
    <text evidence="1">The sequence shown here is derived from an EMBL/GenBank/DDBJ whole genome shotgun (WGS) entry which is preliminary data.</text>
</comment>
<name>A0A7Y6EGS4_9SPHN</name>
<gene>
    <name evidence="1" type="ORF">HP438_06430</name>
</gene>
<evidence type="ECO:0000313" key="2">
    <source>
        <dbReference type="Proteomes" id="UP000536441"/>
    </source>
</evidence>
<dbReference type="AlphaFoldDB" id="A0A7Y6EGS4"/>
<organism evidence="1 2">
    <name type="scientific">Sphingomonas zeae</name>
    <dbReference type="NCBI Taxonomy" id="1646122"/>
    <lineage>
        <taxon>Bacteria</taxon>
        <taxon>Pseudomonadati</taxon>
        <taxon>Pseudomonadota</taxon>
        <taxon>Alphaproteobacteria</taxon>
        <taxon>Sphingomonadales</taxon>
        <taxon>Sphingomonadaceae</taxon>
        <taxon>Sphingomonas</taxon>
    </lineage>
</organism>
<reference evidence="1 2" key="1">
    <citation type="submission" date="2020-05" db="EMBL/GenBank/DDBJ databases">
        <title>Genome Sequencing of Type Strains.</title>
        <authorList>
            <person name="Lemaire J.F."/>
            <person name="Inderbitzin P."/>
            <person name="Gregorio O.A."/>
            <person name="Collins S.B."/>
            <person name="Wespe N."/>
            <person name="Knight-Connoni V."/>
        </authorList>
    </citation>
    <scope>NUCLEOTIDE SEQUENCE [LARGE SCALE GENOMIC DNA]</scope>
    <source>
        <strain evidence="1 2">DSM 100049</strain>
    </source>
</reference>